<evidence type="ECO:0000256" key="1">
    <source>
        <dbReference type="ARBA" id="ARBA00001966"/>
    </source>
</evidence>
<dbReference type="SUPFAM" id="SSF102114">
    <property type="entry name" value="Radical SAM enzymes"/>
    <property type="match status" value="1"/>
</dbReference>
<keyword evidence="3" id="KW-0949">S-adenosyl-L-methionine</keyword>
<dbReference type="SFLD" id="SFLDS00029">
    <property type="entry name" value="Radical_SAM"/>
    <property type="match status" value="1"/>
</dbReference>
<keyword evidence="5" id="KW-0408">Iron</keyword>
<dbReference type="Pfam" id="PF04055">
    <property type="entry name" value="Radical_SAM"/>
    <property type="match status" value="1"/>
</dbReference>
<dbReference type="InterPro" id="IPR023885">
    <property type="entry name" value="4Fe4S-binding_SPASM_dom"/>
</dbReference>
<dbReference type="SFLD" id="SFLDG01387">
    <property type="entry name" value="BtrN-like_SPASM_domain_contain"/>
    <property type="match status" value="1"/>
</dbReference>
<dbReference type="InterPro" id="IPR013785">
    <property type="entry name" value="Aldolase_TIM"/>
</dbReference>
<evidence type="ECO:0000256" key="4">
    <source>
        <dbReference type="ARBA" id="ARBA00022723"/>
    </source>
</evidence>
<sequence length="290" mass="34051">MNSNTEPISYIYLETTNYCNLKCSFCNREEVIGKLQHMSLEKFDVLLSKIKNEPVKEAKLMGMGEPFLHPQFSEVCKIFKDYFPESFLIVATNCQYKFSPKFTEALKYIDLLYFSIDGYKQSYERDRSPATWEKLLKFLNDFKDTERYGCRVTINYVVNKNNINDIQNINDEILIPYNLEELRLNIAQDWTEDSSLIAGYTSRQIDYLKNNWKKNIKGKSPWNYSNCFWPKNGLYITVDGRVLMCALNTSAEGFGNIFYQSLDEIRNSEKYSEVRESCNKNQPSQHCKNC</sequence>
<dbReference type="CDD" id="cd21109">
    <property type="entry name" value="SPASM"/>
    <property type="match status" value="1"/>
</dbReference>
<reference evidence="8" key="1">
    <citation type="submission" date="2018-05" db="EMBL/GenBank/DDBJ databases">
        <authorList>
            <person name="Lanie J.A."/>
            <person name="Ng W.-L."/>
            <person name="Kazmierczak K.M."/>
            <person name="Andrzejewski T.M."/>
            <person name="Davidsen T.M."/>
            <person name="Wayne K.J."/>
            <person name="Tettelin H."/>
            <person name="Glass J.I."/>
            <person name="Rusch D."/>
            <person name="Podicherti R."/>
            <person name="Tsui H.-C.T."/>
            <person name="Winkler M.E."/>
        </authorList>
    </citation>
    <scope>NUCLEOTIDE SEQUENCE</scope>
</reference>
<dbReference type="InterPro" id="IPR050377">
    <property type="entry name" value="Radical_SAM_PqqE_MftC-like"/>
</dbReference>
<dbReference type="GO" id="GO:0046872">
    <property type="term" value="F:metal ion binding"/>
    <property type="evidence" value="ECO:0007669"/>
    <property type="project" value="UniProtKB-KW"/>
</dbReference>
<keyword evidence="6" id="KW-0411">Iron-sulfur</keyword>
<proteinExistence type="predicted"/>
<dbReference type="Gene3D" id="3.20.20.70">
    <property type="entry name" value="Aldolase class I"/>
    <property type="match status" value="1"/>
</dbReference>
<comment type="cofactor">
    <cofactor evidence="1">
        <name>[4Fe-4S] cluster</name>
        <dbReference type="ChEBI" id="CHEBI:49883"/>
    </cofactor>
</comment>
<dbReference type="EMBL" id="UINC01071022">
    <property type="protein sequence ID" value="SVC05625.1"/>
    <property type="molecule type" value="Genomic_DNA"/>
</dbReference>
<protein>
    <recommendedName>
        <fullName evidence="7">Radical SAM core domain-containing protein</fullName>
    </recommendedName>
</protein>
<evidence type="ECO:0000259" key="7">
    <source>
        <dbReference type="PROSITE" id="PS51918"/>
    </source>
</evidence>
<dbReference type="AlphaFoldDB" id="A0A382J239"/>
<dbReference type="GO" id="GO:0003824">
    <property type="term" value="F:catalytic activity"/>
    <property type="evidence" value="ECO:0007669"/>
    <property type="project" value="InterPro"/>
</dbReference>
<dbReference type="InterPro" id="IPR007197">
    <property type="entry name" value="rSAM"/>
</dbReference>
<organism evidence="8">
    <name type="scientific">marine metagenome</name>
    <dbReference type="NCBI Taxonomy" id="408172"/>
    <lineage>
        <taxon>unclassified sequences</taxon>
        <taxon>metagenomes</taxon>
        <taxon>ecological metagenomes</taxon>
    </lineage>
</organism>
<dbReference type="PANTHER" id="PTHR11228">
    <property type="entry name" value="RADICAL SAM DOMAIN PROTEIN"/>
    <property type="match status" value="1"/>
</dbReference>
<feature type="domain" description="Radical SAM core" evidence="7">
    <location>
        <begin position="5"/>
        <end position="208"/>
    </location>
</feature>
<dbReference type="InterPro" id="IPR058240">
    <property type="entry name" value="rSAM_sf"/>
</dbReference>
<gene>
    <name evidence="8" type="ORF">METZ01_LOCUS258479</name>
</gene>
<dbReference type="GO" id="GO:0051536">
    <property type="term" value="F:iron-sulfur cluster binding"/>
    <property type="evidence" value="ECO:0007669"/>
    <property type="project" value="UniProtKB-KW"/>
</dbReference>
<evidence type="ECO:0000256" key="6">
    <source>
        <dbReference type="ARBA" id="ARBA00023014"/>
    </source>
</evidence>
<accession>A0A382J239</accession>
<evidence type="ECO:0000256" key="3">
    <source>
        <dbReference type="ARBA" id="ARBA00022691"/>
    </source>
</evidence>
<evidence type="ECO:0000256" key="5">
    <source>
        <dbReference type="ARBA" id="ARBA00023004"/>
    </source>
</evidence>
<dbReference type="PROSITE" id="PS51918">
    <property type="entry name" value="RADICAL_SAM"/>
    <property type="match status" value="1"/>
</dbReference>
<dbReference type="Pfam" id="PF13186">
    <property type="entry name" value="SPASM"/>
    <property type="match status" value="1"/>
</dbReference>
<dbReference type="SFLD" id="SFLDG01067">
    <property type="entry name" value="SPASM/twitch_domain_containing"/>
    <property type="match status" value="1"/>
</dbReference>
<name>A0A382J239_9ZZZZ</name>
<feature type="non-terminal residue" evidence="8">
    <location>
        <position position="290"/>
    </location>
</feature>
<evidence type="ECO:0000256" key="2">
    <source>
        <dbReference type="ARBA" id="ARBA00022485"/>
    </source>
</evidence>
<dbReference type="InterPro" id="IPR034391">
    <property type="entry name" value="AdoMet-like_SPASM_containing"/>
</dbReference>
<keyword evidence="4" id="KW-0479">Metal-binding</keyword>
<keyword evidence="2" id="KW-0004">4Fe-4S</keyword>
<dbReference type="CDD" id="cd01335">
    <property type="entry name" value="Radical_SAM"/>
    <property type="match status" value="1"/>
</dbReference>
<dbReference type="PANTHER" id="PTHR11228:SF7">
    <property type="entry name" value="PQQA PEPTIDE CYCLASE"/>
    <property type="match status" value="1"/>
</dbReference>
<evidence type="ECO:0000313" key="8">
    <source>
        <dbReference type="EMBL" id="SVC05625.1"/>
    </source>
</evidence>